<dbReference type="Pfam" id="PF08541">
    <property type="entry name" value="ACP_syn_III_C"/>
    <property type="match status" value="1"/>
</dbReference>
<sequence length="321" mass="32264">MADGVRHAARPAGTRLLGLGAYRPAQLITSEELGHRFGRTAQWIESRTGFATRRVAAADETVHSMATVAAQEAVHDSQVSAAEIDLVIAATCSTDGTGGVAAEVAAALGAPHAGALDLNAACAGFCYAVAAASDAVRAGSARHVVVVASEKMTARVDPDDLGTSIIFGDGAGAAVIGPGGDDAIGPVVWGHDGSQSSLIRIDETTGRLRMEGQAVFRWAVSTALDVALAACARAGISPADLAAFVPHQANLRIVDAVAAKIGATSAVVARDGADCGNTSAASIPLALHGLRRQRAVAAGDLALLVGFGAGLSWAAQVVRVP</sequence>
<dbReference type="PANTHER" id="PTHR34069:SF2">
    <property type="entry name" value="BETA-KETOACYL-[ACYL-CARRIER-PROTEIN] SYNTHASE III"/>
    <property type="match status" value="1"/>
</dbReference>
<keyword evidence="1" id="KW-0808">Transferase</keyword>
<evidence type="ECO:0000256" key="2">
    <source>
        <dbReference type="ARBA" id="ARBA00023315"/>
    </source>
</evidence>
<protein>
    <submittedName>
        <fullName evidence="5">3-oxoacyl-[acyl-carrier-protein] synthase-3</fullName>
    </submittedName>
</protein>
<gene>
    <name evidence="5" type="ORF">Ga0074812_14516</name>
</gene>
<dbReference type="Proteomes" id="UP000198802">
    <property type="component" value="Unassembled WGS sequence"/>
</dbReference>
<evidence type="ECO:0000313" key="6">
    <source>
        <dbReference type="Proteomes" id="UP000198802"/>
    </source>
</evidence>
<name>A0A0S4QYS3_9ACTN</name>
<dbReference type="Pfam" id="PF08545">
    <property type="entry name" value="ACP_syn_III"/>
    <property type="match status" value="1"/>
</dbReference>
<evidence type="ECO:0000256" key="1">
    <source>
        <dbReference type="ARBA" id="ARBA00022679"/>
    </source>
</evidence>
<dbReference type="SUPFAM" id="SSF53901">
    <property type="entry name" value="Thiolase-like"/>
    <property type="match status" value="1"/>
</dbReference>
<proteinExistence type="predicted"/>
<dbReference type="RefSeq" id="WP_054567791.1">
    <property type="nucleotide sequence ID" value="NZ_FAOZ01000045.1"/>
</dbReference>
<feature type="domain" description="Beta-ketoacyl-[acyl-carrier-protein] synthase III N-terminal" evidence="4">
    <location>
        <begin position="116"/>
        <end position="193"/>
    </location>
</feature>
<dbReference type="GO" id="GO:0006633">
    <property type="term" value="P:fatty acid biosynthetic process"/>
    <property type="evidence" value="ECO:0007669"/>
    <property type="project" value="InterPro"/>
</dbReference>
<keyword evidence="6" id="KW-1185">Reference proteome</keyword>
<dbReference type="InterPro" id="IPR016039">
    <property type="entry name" value="Thiolase-like"/>
</dbReference>
<keyword evidence="2" id="KW-0012">Acyltransferase</keyword>
<dbReference type="InterPro" id="IPR013747">
    <property type="entry name" value="ACP_syn_III_C"/>
</dbReference>
<evidence type="ECO:0000313" key="5">
    <source>
        <dbReference type="EMBL" id="CUU60695.1"/>
    </source>
</evidence>
<accession>A0A0S4QYS3</accession>
<dbReference type="NCBIfam" id="NF006829">
    <property type="entry name" value="PRK09352.1"/>
    <property type="match status" value="1"/>
</dbReference>
<evidence type="ECO:0000259" key="3">
    <source>
        <dbReference type="Pfam" id="PF08541"/>
    </source>
</evidence>
<organism evidence="5 6">
    <name type="scientific">Parafrankia irregularis</name>
    <dbReference type="NCBI Taxonomy" id="795642"/>
    <lineage>
        <taxon>Bacteria</taxon>
        <taxon>Bacillati</taxon>
        <taxon>Actinomycetota</taxon>
        <taxon>Actinomycetes</taxon>
        <taxon>Frankiales</taxon>
        <taxon>Frankiaceae</taxon>
        <taxon>Parafrankia</taxon>
    </lineage>
</organism>
<feature type="domain" description="Beta-ketoacyl-[acyl-carrier-protein] synthase III C-terminal" evidence="3">
    <location>
        <begin position="231"/>
        <end position="319"/>
    </location>
</feature>
<dbReference type="CDD" id="cd00830">
    <property type="entry name" value="KAS_III"/>
    <property type="match status" value="1"/>
</dbReference>
<reference evidence="6" key="1">
    <citation type="submission" date="2015-11" db="EMBL/GenBank/DDBJ databases">
        <authorList>
            <person name="Varghese N."/>
        </authorList>
    </citation>
    <scope>NUCLEOTIDE SEQUENCE [LARGE SCALE GENOMIC DNA]</scope>
    <source>
        <strain evidence="6">DSM 45899</strain>
    </source>
</reference>
<dbReference type="Gene3D" id="3.40.47.10">
    <property type="match status" value="2"/>
</dbReference>
<dbReference type="GO" id="GO:0004315">
    <property type="term" value="F:3-oxoacyl-[acyl-carrier-protein] synthase activity"/>
    <property type="evidence" value="ECO:0007669"/>
    <property type="project" value="InterPro"/>
</dbReference>
<dbReference type="EMBL" id="FAOZ01000045">
    <property type="protein sequence ID" value="CUU60695.1"/>
    <property type="molecule type" value="Genomic_DNA"/>
</dbReference>
<dbReference type="GO" id="GO:0044550">
    <property type="term" value="P:secondary metabolite biosynthetic process"/>
    <property type="evidence" value="ECO:0007669"/>
    <property type="project" value="TreeGrafter"/>
</dbReference>
<dbReference type="InterPro" id="IPR013751">
    <property type="entry name" value="ACP_syn_III_N"/>
</dbReference>
<evidence type="ECO:0000259" key="4">
    <source>
        <dbReference type="Pfam" id="PF08545"/>
    </source>
</evidence>
<dbReference type="AlphaFoldDB" id="A0A0S4QYS3"/>
<dbReference type="PANTHER" id="PTHR34069">
    <property type="entry name" value="3-OXOACYL-[ACYL-CARRIER-PROTEIN] SYNTHASE 3"/>
    <property type="match status" value="1"/>
</dbReference>